<feature type="non-terminal residue" evidence="5">
    <location>
        <position position="1"/>
    </location>
</feature>
<keyword evidence="6" id="KW-1185">Reference proteome</keyword>
<dbReference type="HOGENOM" id="CLU_2164951_0_0_1"/>
<keyword evidence="3" id="KW-0067">ATP-binding</keyword>
<dbReference type="InterPro" id="IPR036961">
    <property type="entry name" value="Kinesin_motor_dom_sf"/>
</dbReference>
<dbReference type="GO" id="GO:0008017">
    <property type="term" value="F:microtubule binding"/>
    <property type="evidence" value="ECO:0007669"/>
    <property type="project" value="InterPro"/>
</dbReference>
<dbReference type="Pfam" id="PF00225">
    <property type="entry name" value="Kinesin"/>
    <property type="match status" value="1"/>
</dbReference>
<dbReference type="SUPFAM" id="SSF52540">
    <property type="entry name" value="P-loop containing nucleoside triphosphate hydrolases"/>
    <property type="match status" value="1"/>
</dbReference>
<protein>
    <recommendedName>
        <fullName evidence="4">Kinesin motor domain-containing protein</fullName>
    </recommendedName>
</protein>
<dbReference type="InterPro" id="IPR027640">
    <property type="entry name" value="Kinesin-like_fam"/>
</dbReference>
<evidence type="ECO:0000256" key="3">
    <source>
        <dbReference type="PROSITE-ProRule" id="PRU00283"/>
    </source>
</evidence>
<dbReference type="GO" id="GO:0003777">
    <property type="term" value="F:microtubule motor activity"/>
    <property type="evidence" value="ECO:0007669"/>
    <property type="project" value="InterPro"/>
</dbReference>
<comment type="similarity">
    <text evidence="3">Belongs to the TRAFAC class myosin-kinesin ATPase superfamily. Kinesin family.</text>
</comment>
<evidence type="ECO:0000259" key="4">
    <source>
        <dbReference type="PROSITE" id="PS50067"/>
    </source>
</evidence>
<reference evidence="5 6" key="1">
    <citation type="journal article" date="2011" name="Science">
        <title>The Selaginella genome identifies genetic changes associated with the evolution of vascular plants.</title>
        <authorList>
            <person name="Banks J.A."/>
            <person name="Nishiyama T."/>
            <person name="Hasebe M."/>
            <person name="Bowman J.L."/>
            <person name="Gribskov M."/>
            <person name="dePamphilis C."/>
            <person name="Albert V.A."/>
            <person name="Aono N."/>
            <person name="Aoyama T."/>
            <person name="Ambrose B.A."/>
            <person name="Ashton N.W."/>
            <person name="Axtell M.J."/>
            <person name="Barker E."/>
            <person name="Barker M.S."/>
            <person name="Bennetzen J.L."/>
            <person name="Bonawitz N.D."/>
            <person name="Chapple C."/>
            <person name="Cheng C."/>
            <person name="Correa L.G."/>
            <person name="Dacre M."/>
            <person name="DeBarry J."/>
            <person name="Dreyer I."/>
            <person name="Elias M."/>
            <person name="Engstrom E.M."/>
            <person name="Estelle M."/>
            <person name="Feng L."/>
            <person name="Finet C."/>
            <person name="Floyd S.K."/>
            <person name="Frommer W.B."/>
            <person name="Fujita T."/>
            <person name="Gramzow L."/>
            <person name="Gutensohn M."/>
            <person name="Harholt J."/>
            <person name="Hattori M."/>
            <person name="Heyl A."/>
            <person name="Hirai T."/>
            <person name="Hiwatashi Y."/>
            <person name="Ishikawa M."/>
            <person name="Iwata M."/>
            <person name="Karol K.G."/>
            <person name="Koehler B."/>
            <person name="Kolukisaoglu U."/>
            <person name="Kubo M."/>
            <person name="Kurata T."/>
            <person name="Lalonde S."/>
            <person name="Li K."/>
            <person name="Li Y."/>
            <person name="Litt A."/>
            <person name="Lyons E."/>
            <person name="Manning G."/>
            <person name="Maruyama T."/>
            <person name="Michael T.P."/>
            <person name="Mikami K."/>
            <person name="Miyazaki S."/>
            <person name="Morinaga S."/>
            <person name="Murata T."/>
            <person name="Mueller-Roeber B."/>
            <person name="Nelson D.R."/>
            <person name="Obara M."/>
            <person name="Oguri Y."/>
            <person name="Olmstead R.G."/>
            <person name="Onodera N."/>
            <person name="Petersen B.L."/>
            <person name="Pils B."/>
            <person name="Prigge M."/>
            <person name="Rensing S.A."/>
            <person name="Riano-Pachon D.M."/>
            <person name="Roberts A.W."/>
            <person name="Sato Y."/>
            <person name="Scheller H.V."/>
            <person name="Schulz B."/>
            <person name="Schulz C."/>
            <person name="Shakirov E.V."/>
            <person name="Shibagaki N."/>
            <person name="Shinohara N."/>
            <person name="Shippen D.E."/>
            <person name="Soerensen I."/>
            <person name="Sotooka R."/>
            <person name="Sugimoto N."/>
            <person name="Sugita M."/>
            <person name="Sumikawa N."/>
            <person name="Tanurdzic M."/>
            <person name="Theissen G."/>
            <person name="Ulvskov P."/>
            <person name="Wakazuki S."/>
            <person name="Weng J.K."/>
            <person name="Willats W.W."/>
            <person name="Wipf D."/>
            <person name="Wolf P.G."/>
            <person name="Yang L."/>
            <person name="Zimmer A.D."/>
            <person name="Zhu Q."/>
            <person name="Mitros T."/>
            <person name="Hellsten U."/>
            <person name="Loque D."/>
            <person name="Otillar R."/>
            <person name="Salamov A."/>
            <person name="Schmutz J."/>
            <person name="Shapiro H."/>
            <person name="Lindquist E."/>
            <person name="Lucas S."/>
            <person name="Rokhsar D."/>
            <person name="Grigoriev I.V."/>
        </authorList>
    </citation>
    <scope>NUCLEOTIDE SEQUENCE [LARGE SCALE GENOMIC DNA]</scope>
</reference>
<evidence type="ECO:0000313" key="6">
    <source>
        <dbReference type="Proteomes" id="UP000001514"/>
    </source>
</evidence>
<gene>
    <name evidence="5" type="ORF">SELMODRAFT_94977</name>
</gene>
<dbReference type="InterPro" id="IPR027417">
    <property type="entry name" value="P-loop_NTPase"/>
</dbReference>
<dbReference type="PROSITE" id="PS50067">
    <property type="entry name" value="KINESIN_MOTOR_2"/>
    <property type="match status" value="1"/>
</dbReference>
<organism evidence="6">
    <name type="scientific">Selaginella moellendorffii</name>
    <name type="common">Spikemoss</name>
    <dbReference type="NCBI Taxonomy" id="88036"/>
    <lineage>
        <taxon>Eukaryota</taxon>
        <taxon>Viridiplantae</taxon>
        <taxon>Streptophyta</taxon>
        <taxon>Embryophyta</taxon>
        <taxon>Tracheophyta</taxon>
        <taxon>Lycopodiopsida</taxon>
        <taxon>Selaginellales</taxon>
        <taxon>Selaginellaceae</taxon>
        <taxon>Selaginella</taxon>
    </lineage>
</organism>
<evidence type="ECO:0000256" key="2">
    <source>
        <dbReference type="ARBA" id="ARBA00023175"/>
    </source>
</evidence>
<feature type="domain" description="Kinesin motor" evidence="4">
    <location>
        <begin position="1"/>
        <end position="111"/>
    </location>
</feature>
<dbReference type="PANTHER" id="PTHR47968:SF75">
    <property type="entry name" value="CENTROMERE-ASSOCIATED PROTEIN E"/>
    <property type="match status" value="1"/>
</dbReference>
<dbReference type="KEGG" id="smo:SELMODRAFT_94977"/>
<dbReference type="eggNOG" id="KOG0242">
    <property type="taxonomic scope" value="Eukaryota"/>
</dbReference>
<keyword evidence="1" id="KW-0175">Coiled coil</keyword>
<evidence type="ECO:0000256" key="1">
    <source>
        <dbReference type="ARBA" id="ARBA00023054"/>
    </source>
</evidence>
<name>D8RJ58_SELML</name>
<dbReference type="Gramene" id="EFJ27653">
    <property type="protein sequence ID" value="EFJ27653"/>
    <property type="gene ID" value="SELMODRAFT_94977"/>
</dbReference>
<proteinExistence type="inferred from homology"/>
<accession>D8RJ58</accession>
<dbReference type="Proteomes" id="UP000001514">
    <property type="component" value="Unassembled WGS sequence"/>
</dbReference>
<evidence type="ECO:0000313" key="5">
    <source>
        <dbReference type="EMBL" id="EFJ27653.1"/>
    </source>
</evidence>
<dbReference type="Gene3D" id="3.40.850.10">
    <property type="entry name" value="Kinesin motor domain"/>
    <property type="match status" value="1"/>
</dbReference>
<keyword evidence="3" id="KW-0547">Nucleotide-binding</keyword>
<dbReference type="InParanoid" id="D8RJ58"/>
<sequence length="111" mass="13084">VFAYGQTSSGKTYTMQGSANYPGIIRDVFDSIFYWRSNLGINSNREFLVRVSYMDIYNEEMNGLLTREFQGNICKYFSHSYTSLYRRGCLLLDSERKLLTVLTILKAWRRY</sequence>
<dbReference type="EMBL" id="GL377581">
    <property type="protein sequence ID" value="EFJ27653.1"/>
    <property type="molecule type" value="Genomic_DNA"/>
</dbReference>
<dbReference type="GO" id="GO:0005524">
    <property type="term" value="F:ATP binding"/>
    <property type="evidence" value="ECO:0007669"/>
    <property type="project" value="UniProtKB-UniRule"/>
</dbReference>
<dbReference type="AlphaFoldDB" id="D8RJ58"/>
<feature type="binding site" evidence="3">
    <location>
        <begin position="5"/>
        <end position="12"/>
    </location>
    <ligand>
        <name>ATP</name>
        <dbReference type="ChEBI" id="CHEBI:30616"/>
    </ligand>
</feature>
<dbReference type="PANTHER" id="PTHR47968">
    <property type="entry name" value="CENTROMERE PROTEIN E"/>
    <property type="match status" value="1"/>
</dbReference>
<dbReference type="GO" id="GO:0007018">
    <property type="term" value="P:microtubule-based movement"/>
    <property type="evidence" value="ECO:0007669"/>
    <property type="project" value="InterPro"/>
</dbReference>
<dbReference type="InterPro" id="IPR001752">
    <property type="entry name" value="Kinesin_motor_dom"/>
</dbReference>
<keyword evidence="2 3" id="KW-0505">Motor protein</keyword>
<dbReference type="STRING" id="88036.D8RJ58"/>